<keyword evidence="7" id="KW-1185">Reference proteome</keyword>
<name>A0A445LD35_GLYSO</name>
<dbReference type="AlphaFoldDB" id="A0A445LD35"/>
<dbReference type="Proteomes" id="UP000289340">
    <property type="component" value="Chromosome 3"/>
</dbReference>
<dbReference type="InterPro" id="IPR036093">
    <property type="entry name" value="NAC_dom_sf"/>
</dbReference>
<feature type="domain" description="NAC" evidence="5">
    <location>
        <begin position="10"/>
        <end position="156"/>
    </location>
</feature>
<dbReference type="GO" id="GO:0006355">
    <property type="term" value="P:regulation of DNA-templated transcription"/>
    <property type="evidence" value="ECO:0007669"/>
    <property type="project" value="InterPro"/>
</dbReference>
<accession>A0A445LD35</accession>
<keyword evidence="2" id="KW-0238">DNA-binding</keyword>
<keyword evidence="1" id="KW-0805">Transcription regulation</keyword>
<reference evidence="6 7" key="1">
    <citation type="submission" date="2018-09" db="EMBL/GenBank/DDBJ databases">
        <title>A high-quality reference genome of wild soybean provides a powerful tool to mine soybean genomes.</title>
        <authorList>
            <person name="Xie M."/>
            <person name="Chung C.Y.L."/>
            <person name="Li M.-W."/>
            <person name="Wong F.-L."/>
            <person name="Chan T.-F."/>
            <person name="Lam H.-M."/>
        </authorList>
    </citation>
    <scope>NUCLEOTIDE SEQUENCE [LARGE SCALE GENOMIC DNA]</scope>
    <source>
        <strain evidence="7">cv. W05</strain>
        <tissue evidence="6">Hypocotyl of etiolated seedlings</tissue>
    </source>
</reference>
<dbReference type="EMBL" id="QZWG01000003">
    <property type="protein sequence ID" value="RZC20988.1"/>
    <property type="molecule type" value="Genomic_DNA"/>
</dbReference>
<evidence type="ECO:0000256" key="2">
    <source>
        <dbReference type="ARBA" id="ARBA00023125"/>
    </source>
</evidence>
<organism evidence="6 7">
    <name type="scientific">Glycine soja</name>
    <name type="common">Wild soybean</name>
    <dbReference type="NCBI Taxonomy" id="3848"/>
    <lineage>
        <taxon>Eukaryota</taxon>
        <taxon>Viridiplantae</taxon>
        <taxon>Streptophyta</taxon>
        <taxon>Embryophyta</taxon>
        <taxon>Tracheophyta</taxon>
        <taxon>Spermatophyta</taxon>
        <taxon>Magnoliopsida</taxon>
        <taxon>eudicotyledons</taxon>
        <taxon>Gunneridae</taxon>
        <taxon>Pentapetalae</taxon>
        <taxon>rosids</taxon>
        <taxon>fabids</taxon>
        <taxon>Fabales</taxon>
        <taxon>Fabaceae</taxon>
        <taxon>Papilionoideae</taxon>
        <taxon>50 kb inversion clade</taxon>
        <taxon>NPAAA clade</taxon>
        <taxon>indigoferoid/millettioid clade</taxon>
        <taxon>Phaseoleae</taxon>
        <taxon>Glycine</taxon>
        <taxon>Glycine subgen. Soja</taxon>
    </lineage>
</organism>
<evidence type="ECO:0000256" key="3">
    <source>
        <dbReference type="ARBA" id="ARBA00023163"/>
    </source>
</evidence>
<dbReference type="Gene3D" id="2.170.150.80">
    <property type="entry name" value="NAC domain"/>
    <property type="match status" value="1"/>
</dbReference>
<evidence type="ECO:0000256" key="4">
    <source>
        <dbReference type="ARBA" id="ARBA00023242"/>
    </source>
</evidence>
<dbReference type="GO" id="GO:0003677">
    <property type="term" value="F:DNA binding"/>
    <property type="evidence" value="ECO:0007669"/>
    <property type="project" value="UniProtKB-KW"/>
</dbReference>
<proteinExistence type="predicted"/>
<dbReference type="PANTHER" id="PTHR31744:SF225">
    <property type="entry name" value="NAC DOMAIN-CONTAINING PROTEIN"/>
    <property type="match status" value="1"/>
</dbReference>
<dbReference type="PROSITE" id="PS51005">
    <property type="entry name" value="NAC"/>
    <property type="match status" value="1"/>
</dbReference>
<evidence type="ECO:0000313" key="7">
    <source>
        <dbReference type="Proteomes" id="UP000289340"/>
    </source>
</evidence>
<keyword evidence="4" id="KW-0539">Nucleus</keyword>
<dbReference type="Gramene" id="XM_028369809.1">
    <property type="protein sequence ID" value="XP_028225610.1"/>
    <property type="gene ID" value="LOC114406934"/>
</dbReference>
<comment type="caution">
    <text evidence="6">The sequence shown here is derived from an EMBL/GenBank/DDBJ whole genome shotgun (WGS) entry which is preliminary data.</text>
</comment>
<evidence type="ECO:0000313" key="6">
    <source>
        <dbReference type="EMBL" id="RZC20988.1"/>
    </source>
</evidence>
<protein>
    <submittedName>
        <fullName evidence="6">NAC domain-containing protein 21/22</fullName>
    </submittedName>
</protein>
<evidence type="ECO:0000259" key="5">
    <source>
        <dbReference type="PROSITE" id="PS51005"/>
    </source>
</evidence>
<dbReference type="PANTHER" id="PTHR31744">
    <property type="entry name" value="PROTEIN CUP-SHAPED COTYLEDON 2-RELATED"/>
    <property type="match status" value="1"/>
</dbReference>
<dbReference type="Pfam" id="PF02365">
    <property type="entry name" value="NAM"/>
    <property type="match status" value="1"/>
</dbReference>
<sequence>MGLRDIGASLPPGFRFYPSDEELVCHYLYKKIANEEVLKGTLVEIDLHICEPWQLPEVAKLNANEWYFFSFRDRKYATGFRTNRATTSGYWKATGKDRKVEDPATQEVVGMRKTLVFYRNRAPNGIKTGWIMHEFRLETPHMPPKEDWVLCRVFHKSKEDDNSSKLLQYETTPSSLTLLASSSPTNQAMPHGVGYNNRLATSFSNSFMPTHQYHHHFNPTQNANSLMDLLHFSRETNTNNTGFLTQIGAKGDDEYGFLWDMDLEENSLDDGVASNLDAIRFEVDNNNTNNNNMVLL</sequence>
<dbReference type="SUPFAM" id="SSF101941">
    <property type="entry name" value="NAC domain"/>
    <property type="match status" value="1"/>
</dbReference>
<evidence type="ECO:0000256" key="1">
    <source>
        <dbReference type="ARBA" id="ARBA00023015"/>
    </source>
</evidence>
<keyword evidence="3" id="KW-0804">Transcription</keyword>
<dbReference type="InterPro" id="IPR003441">
    <property type="entry name" value="NAC-dom"/>
</dbReference>
<gene>
    <name evidence="6" type="ORF">D0Y65_007353</name>
</gene>